<feature type="transmembrane region" description="Helical" evidence="1">
    <location>
        <begin position="83"/>
        <end position="105"/>
    </location>
</feature>
<name>C8PE00_9BACT</name>
<accession>C8PE00</accession>
<feature type="transmembrane region" description="Helical" evidence="1">
    <location>
        <begin position="47"/>
        <end position="71"/>
    </location>
</feature>
<dbReference type="AlphaFoldDB" id="C8PE00"/>
<dbReference type="RefSeq" id="WP_005869094.1">
    <property type="nucleotide sequence ID" value="NZ_ACYG01000005.1"/>
</dbReference>
<keyword evidence="1" id="KW-1133">Transmembrane helix</keyword>
<protein>
    <submittedName>
        <fullName evidence="2">Uncharacterized protein</fullName>
    </submittedName>
</protein>
<evidence type="ECO:0000256" key="1">
    <source>
        <dbReference type="SAM" id="Phobius"/>
    </source>
</evidence>
<gene>
    <name evidence="2" type="ORF">CAMGR0001_2350</name>
</gene>
<organism evidence="2 3">
    <name type="scientific">Campylobacter gracilis RM3268</name>
    <dbReference type="NCBI Taxonomy" id="553220"/>
    <lineage>
        <taxon>Bacteria</taxon>
        <taxon>Pseudomonadati</taxon>
        <taxon>Campylobacterota</taxon>
        <taxon>Epsilonproteobacteria</taxon>
        <taxon>Campylobacterales</taxon>
        <taxon>Campylobacteraceae</taxon>
        <taxon>Campylobacter</taxon>
    </lineage>
</organism>
<dbReference type="Proteomes" id="UP000005709">
    <property type="component" value="Unassembled WGS sequence"/>
</dbReference>
<dbReference type="EMBL" id="ACYG01000005">
    <property type="protein sequence ID" value="EEV18873.1"/>
    <property type="molecule type" value="Genomic_DNA"/>
</dbReference>
<evidence type="ECO:0000313" key="2">
    <source>
        <dbReference type="EMBL" id="EEV18873.1"/>
    </source>
</evidence>
<keyword evidence="1" id="KW-0472">Membrane</keyword>
<evidence type="ECO:0000313" key="3">
    <source>
        <dbReference type="Proteomes" id="UP000005709"/>
    </source>
</evidence>
<keyword evidence="1" id="KW-0812">Transmembrane</keyword>
<keyword evidence="3" id="KW-1185">Reference proteome</keyword>
<reference evidence="2 3" key="1">
    <citation type="submission" date="2009-07" db="EMBL/GenBank/DDBJ databases">
        <authorList>
            <person name="Madupu R."/>
            <person name="Sebastian Y."/>
            <person name="Durkin A.S."/>
            <person name="Torralba M."/>
            <person name="Methe B."/>
            <person name="Sutton G.G."/>
            <person name="Strausberg R.L."/>
            <person name="Nelson K.E."/>
        </authorList>
    </citation>
    <scope>NUCLEOTIDE SEQUENCE [LARGE SCALE GENOMIC DNA]</scope>
    <source>
        <strain evidence="2 3">RM3268</strain>
    </source>
</reference>
<proteinExistence type="predicted"/>
<comment type="caution">
    <text evidence="2">The sequence shown here is derived from an EMBL/GenBank/DDBJ whole genome shotgun (WGS) entry which is preliminary data.</text>
</comment>
<feature type="transmembrane region" description="Helical" evidence="1">
    <location>
        <begin position="125"/>
        <end position="144"/>
    </location>
</feature>
<sequence length="150" mass="16860">MGIIFASIDAVFLTEYRGYDIAHPFSIVLKAFELTWHEEAGDSESDIFGAMILYLFCATVILPLIICCFVFSKIKAFILLDKISAASAFFISLFYTYSLAVIILTRADLTWLGHLFDRPNFNSNLMLISALSSLIIASVAVFILKRRDKI</sequence>